<evidence type="ECO:0000313" key="3">
    <source>
        <dbReference type="Proteomes" id="UP001139410"/>
    </source>
</evidence>
<dbReference type="Proteomes" id="UP001139410">
    <property type="component" value="Unassembled WGS sequence"/>
</dbReference>
<dbReference type="InterPro" id="IPR035897">
    <property type="entry name" value="Toll_tir_struct_dom_sf"/>
</dbReference>
<dbReference type="EMBL" id="JAKFGM010000001">
    <property type="protein sequence ID" value="MCF2514606.1"/>
    <property type="molecule type" value="Genomic_DNA"/>
</dbReference>
<comment type="caution">
    <text evidence="2">The sequence shown here is derived from an EMBL/GenBank/DDBJ whole genome shotgun (WGS) entry which is preliminary data.</text>
</comment>
<accession>A0A9X1QJD1</accession>
<proteinExistence type="predicted"/>
<dbReference type="Pfam" id="PF13676">
    <property type="entry name" value="TIR_2"/>
    <property type="match status" value="1"/>
</dbReference>
<reference evidence="2" key="1">
    <citation type="submission" date="2022-01" db="EMBL/GenBank/DDBJ databases">
        <authorList>
            <person name="Jo J.-H."/>
            <person name="Im W.-T."/>
        </authorList>
    </citation>
    <scope>NUCLEOTIDE SEQUENCE</scope>
    <source>
        <strain evidence="2">G124</strain>
    </source>
</reference>
<dbReference type="SUPFAM" id="SSF52200">
    <property type="entry name" value="Toll/Interleukin receptor TIR domain"/>
    <property type="match status" value="1"/>
</dbReference>
<dbReference type="RefSeq" id="WP_235067062.1">
    <property type="nucleotide sequence ID" value="NZ_JAKFGM010000001.1"/>
</dbReference>
<evidence type="ECO:0000259" key="1">
    <source>
        <dbReference type="Pfam" id="PF13676"/>
    </source>
</evidence>
<gene>
    <name evidence="2" type="ORF">LVY65_05940</name>
</gene>
<keyword evidence="3" id="KW-1185">Reference proteome</keyword>
<feature type="domain" description="TIR" evidence="1">
    <location>
        <begin position="5"/>
        <end position="108"/>
    </location>
</feature>
<dbReference type="Gene3D" id="1.25.40.10">
    <property type="entry name" value="Tetratricopeptide repeat domain"/>
    <property type="match status" value="1"/>
</dbReference>
<dbReference type="SUPFAM" id="SSF48452">
    <property type="entry name" value="TPR-like"/>
    <property type="match status" value="1"/>
</dbReference>
<name>A0A9X1QJD1_9SPHN</name>
<protein>
    <submittedName>
        <fullName evidence="2">Toll/interleukin-1 receptor domain-containing protein</fullName>
    </submittedName>
</protein>
<dbReference type="InterPro" id="IPR000157">
    <property type="entry name" value="TIR_dom"/>
</dbReference>
<dbReference type="GO" id="GO:0007165">
    <property type="term" value="P:signal transduction"/>
    <property type="evidence" value="ECO:0007669"/>
    <property type="project" value="InterPro"/>
</dbReference>
<dbReference type="InterPro" id="IPR011990">
    <property type="entry name" value="TPR-like_helical_dom_sf"/>
</dbReference>
<sequence>MASLFLSYSREDASQVGPLAAALEGEGHKVWWDQHISGGQVFADAIERALESADVVIACWTEKSVRSGWVRDEAAVGRDKNRLVPVSLDGCLPPLGFRQYHTIDLLSWNGQPQSPALVPLKVAIAEKTGGMAQPKAAFPAHGSGSRTRIMSRPWALASTAALLLLAGGAFLYARVSAGSGNVEPRVAIGQFSLASTDLPRETPNMLGQEIVAAFGAENAVTVISPADRKAGAKAPFVMDGSVSRLGPAVRYTVNLKNQRSGVVLWSNAYEHEAADAVAARQAAVGASQVVRCGLWGASSYKKRMSDQALSLYFKWCNEHWSGSTNETAELDAARRVTVAVPDFSFGWSALALAAVPLVASRSAEANQLRTEADAAARKSMQLDSQNPEGYMALAGLLPLDRFVEREALLKKALSVRPTECGCERQAYGDFLASVGRMEEAVEEYERARDMRPLAPFSNLRFAQALYMTGRNDEADRVLSSTFELWPDATSLRLLKIKSALWTHRYDEAITQLSAPDLPLTSIQRQTLAEAFAALKSGNPALRAKSVVDLEGFAGDTRYNDKVVVGVLAALGARESALKAAANLVRTRGLFDAEVLFEPNMALARAEPGYADLLRKLGLIGYWRSTPNPPDICRDAARPRFCSLA</sequence>
<organism evidence="2 3">
    <name type="scientific">Sphingomonas cremea</name>
    <dbReference type="NCBI Taxonomy" id="2904799"/>
    <lineage>
        <taxon>Bacteria</taxon>
        <taxon>Pseudomonadati</taxon>
        <taxon>Pseudomonadota</taxon>
        <taxon>Alphaproteobacteria</taxon>
        <taxon>Sphingomonadales</taxon>
        <taxon>Sphingomonadaceae</taxon>
        <taxon>Sphingomonas</taxon>
    </lineage>
</organism>
<evidence type="ECO:0000313" key="2">
    <source>
        <dbReference type="EMBL" id="MCF2514606.1"/>
    </source>
</evidence>
<dbReference type="AlphaFoldDB" id="A0A9X1QJD1"/>
<dbReference type="Gene3D" id="3.40.50.10140">
    <property type="entry name" value="Toll/interleukin-1 receptor homology (TIR) domain"/>
    <property type="match status" value="1"/>
</dbReference>
<keyword evidence="2" id="KW-0675">Receptor</keyword>